<feature type="compositionally biased region" description="Polar residues" evidence="1">
    <location>
        <begin position="24"/>
        <end position="36"/>
    </location>
</feature>
<dbReference type="EMBL" id="CP003449">
    <property type="protein sequence ID" value="AFI32005.1"/>
    <property type="molecule type" value="Genomic_DNA"/>
</dbReference>
<feature type="region of interest" description="Disordered" evidence="1">
    <location>
        <begin position="14"/>
        <end position="36"/>
    </location>
</feature>
<sequence>MGILKGHLESLEKVGDSSLVGDAATNTQGTTVSDAE</sequence>
<evidence type="ECO:0000313" key="2">
    <source>
        <dbReference type="EMBL" id="AFI32005.1"/>
    </source>
</evidence>
<accession>I0FEU9</accession>
<geneLocation type="plasmid" evidence="3">
    <name>unnamed23</name>
</geneLocation>
<reference evidence="2 3" key="1">
    <citation type="journal article" date="2012" name="J. Bacteriol.">
        <title>Complete Genome Sequence of Borrelia crocidurae.</title>
        <authorList>
            <person name="Elbir H."/>
            <person name="Gimenez G."/>
            <person name="Robert C."/>
            <person name="Bergstrom S."/>
            <person name="Cutler S."/>
            <person name="Raoult D."/>
            <person name="Drancourt M."/>
        </authorList>
    </citation>
    <scope>NUCLEOTIDE SEQUENCE [LARGE SCALE GENOMIC DNA]</scope>
    <source>
        <strain evidence="2 3">Achema</strain>
        <plasmid evidence="3">unnamed23</plasmid>
    </source>
</reference>
<dbReference type="AlphaFoldDB" id="I0FEU9"/>
<dbReference type="KEGG" id="bcw:Q7M_1248"/>
<dbReference type="HOGENOM" id="CLU_3354904_0_0_12"/>
<name>I0FEU9_BORCA</name>
<evidence type="ECO:0008006" key="4">
    <source>
        <dbReference type="Google" id="ProtNLM"/>
    </source>
</evidence>
<protein>
    <recommendedName>
        <fullName evidence="4">Variable large protein</fullName>
    </recommendedName>
</protein>
<gene>
    <name evidence="2" type="ordered locus">Q7M_1248</name>
</gene>
<organism evidence="2 3">
    <name type="scientific">Borrelia crocidurae (strain Achema)</name>
    <dbReference type="NCBI Taxonomy" id="1155096"/>
    <lineage>
        <taxon>Bacteria</taxon>
        <taxon>Pseudomonadati</taxon>
        <taxon>Spirochaetota</taxon>
        <taxon>Spirochaetia</taxon>
        <taxon>Spirochaetales</taxon>
        <taxon>Borreliaceae</taxon>
        <taxon>Borrelia</taxon>
    </lineage>
</organism>
<dbReference type="Proteomes" id="UP000005212">
    <property type="component" value="Plasmid unnamed23"/>
</dbReference>
<keyword evidence="2" id="KW-0614">Plasmid</keyword>
<evidence type="ECO:0000256" key="1">
    <source>
        <dbReference type="SAM" id="MobiDB-lite"/>
    </source>
</evidence>
<reference evidence="3" key="2">
    <citation type="submission" date="2012-03" db="EMBL/GenBank/DDBJ databases">
        <title>Complete genome sequence of Borrelia crocidurae.</title>
        <authorList>
            <person name="Elbir H."/>
            <person name="Gimenez G."/>
            <person name="Robert C."/>
            <person name="Raoult D."/>
            <person name="Drancourt M."/>
        </authorList>
    </citation>
    <scope>NUCLEOTIDE SEQUENCE [LARGE SCALE GENOMIC DNA]</scope>
    <source>
        <strain evidence="3">Achema</strain>
        <plasmid evidence="3">unnamed23</plasmid>
    </source>
</reference>
<evidence type="ECO:0000313" key="3">
    <source>
        <dbReference type="Proteomes" id="UP000005212"/>
    </source>
</evidence>
<proteinExistence type="predicted"/>